<comment type="caution">
    <text evidence="2">The sequence shown here is derived from an EMBL/GenBank/DDBJ whole genome shotgun (WGS) entry which is preliminary data.</text>
</comment>
<organism evidence="2 3">
    <name type="scientific">Natrinema soli</name>
    <dbReference type="NCBI Taxonomy" id="1930624"/>
    <lineage>
        <taxon>Archaea</taxon>
        <taxon>Methanobacteriati</taxon>
        <taxon>Methanobacteriota</taxon>
        <taxon>Stenosarchaea group</taxon>
        <taxon>Halobacteria</taxon>
        <taxon>Halobacteriales</taxon>
        <taxon>Natrialbaceae</taxon>
        <taxon>Natrinema</taxon>
    </lineage>
</organism>
<protein>
    <submittedName>
        <fullName evidence="2">GNAT family N-acetyltransferase</fullName>
    </submittedName>
</protein>
<keyword evidence="3" id="KW-1185">Reference proteome</keyword>
<sequence>WTHSAAREHLTGLGLAPGESWAVRELTRDDFERLADEIAVFAVEGEDGLAGTAYRSRTDDRPVESDGSDGSSDADPTTETWAEYGVGAWENIDAARSLFAAIARDAADCGADETRVLIPETARFVTDAAATGVGISEEPDFVLGIDLTTD</sequence>
<dbReference type="EMBL" id="JBHSWV010000045">
    <property type="protein sequence ID" value="MFC6764071.1"/>
    <property type="molecule type" value="Genomic_DNA"/>
</dbReference>
<proteinExistence type="predicted"/>
<evidence type="ECO:0000313" key="3">
    <source>
        <dbReference type="Proteomes" id="UP001596383"/>
    </source>
</evidence>
<gene>
    <name evidence="2" type="ORF">ACFQE6_03120</name>
</gene>
<dbReference type="Proteomes" id="UP001596383">
    <property type="component" value="Unassembled WGS sequence"/>
</dbReference>
<name>A0ABD5SFY0_9EURY</name>
<feature type="region of interest" description="Disordered" evidence="1">
    <location>
        <begin position="51"/>
        <end position="79"/>
    </location>
</feature>
<feature type="non-terminal residue" evidence="2">
    <location>
        <position position="1"/>
    </location>
</feature>
<reference evidence="2 3" key="1">
    <citation type="journal article" date="2019" name="Int. J. Syst. Evol. Microbiol.">
        <title>The Global Catalogue of Microorganisms (GCM) 10K type strain sequencing project: providing services to taxonomists for standard genome sequencing and annotation.</title>
        <authorList>
            <consortium name="The Broad Institute Genomics Platform"/>
            <consortium name="The Broad Institute Genome Sequencing Center for Infectious Disease"/>
            <person name="Wu L."/>
            <person name="Ma J."/>
        </authorList>
    </citation>
    <scope>NUCLEOTIDE SEQUENCE [LARGE SCALE GENOMIC DNA]</scope>
    <source>
        <strain evidence="2 3">LMG 29247</strain>
    </source>
</reference>
<dbReference type="AlphaFoldDB" id="A0ABD5SFY0"/>
<evidence type="ECO:0000313" key="2">
    <source>
        <dbReference type="EMBL" id="MFC6764071.1"/>
    </source>
</evidence>
<evidence type="ECO:0000256" key="1">
    <source>
        <dbReference type="SAM" id="MobiDB-lite"/>
    </source>
</evidence>
<accession>A0ABD5SFY0</accession>